<dbReference type="OrthoDB" id="9826404at2"/>
<accession>K9UBF3</accession>
<keyword evidence="3" id="KW-1185">Reference proteome</keyword>
<proteinExistence type="predicted"/>
<feature type="coiled-coil region" evidence="1">
    <location>
        <begin position="19"/>
        <end position="46"/>
    </location>
</feature>
<dbReference type="HOGENOM" id="CLU_1522522_0_0_3"/>
<name>K9UBF3_CHAP6</name>
<protein>
    <submittedName>
        <fullName evidence="2">Uncharacterized protein</fullName>
    </submittedName>
</protein>
<sequence length="176" mass="19784">MTILDREFDRLAQSVHQTLTTHQQQLQQQQAQIKSLTQLLNSCRNTTVEPHSLSAIDRLTELLDLHQQGNDRVCDILTTLTQAKDAPILTIDSQGEIATTLKLELAQLAQRLSVEPLKLSRAAHRVGEWSKLMAAHLDTDGYQWQFPGFKRGFYHNRHLQIIGTKPVTLAAGSALN</sequence>
<evidence type="ECO:0000313" key="2">
    <source>
        <dbReference type="EMBL" id="AFY91554.1"/>
    </source>
</evidence>
<dbReference type="Proteomes" id="UP000010366">
    <property type="component" value="Chromosome"/>
</dbReference>
<dbReference type="KEGG" id="cmp:Cha6605_0252"/>
<dbReference type="AlphaFoldDB" id="K9UBF3"/>
<keyword evidence="1" id="KW-0175">Coiled coil</keyword>
<dbReference type="EMBL" id="CP003600">
    <property type="protein sequence ID" value="AFY91554.1"/>
    <property type="molecule type" value="Genomic_DNA"/>
</dbReference>
<gene>
    <name evidence="2" type="ORF">Cha6605_0252</name>
</gene>
<organism evidence="2 3">
    <name type="scientific">Chamaesiphon minutus (strain ATCC 27169 / PCC 6605)</name>
    <dbReference type="NCBI Taxonomy" id="1173020"/>
    <lineage>
        <taxon>Bacteria</taxon>
        <taxon>Bacillati</taxon>
        <taxon>Cyanobacteriota</taxon>
        <taxon>Cyanophyceae</taxon>
        <taxon>Gomontiellales</taxon>
        <taxon>Chamaesiphonaceae</taxon>
        <taxon>Chamaesiphon</taxon>
    </lineage>
</organism>
<evidence type="ECO:0000256" key="1">
    <source>
        <dbReference type="SAM" id="Coils"/>
    </source>
</evidence>
<reference evidence="2 3" key="1">
    <citation type="submission" date="2012-05" db="EMBL/GenBank/DDBJ databases">
        <title>Finished chromosome of genome of Chamaesiphon sp. PCC 6605.</title>
        <authorList>
            <consortium name="US DOE Joint Genome Institute"/>
            <person name="Gugger M."/>
            <person name="Coursin T."/>
            <person name="Rippka R."/>
            <person name="Tandeau De Marsac N."/>
            <person name="Huntemann M."/>
            <person name="Wei C.-L."/>
            <person name="Han J."/>
            <person name="Detter J.C."/>
            <person name="Han C."/>
            <person name="Tapia R."/>
            <person name="Chen A."/>
            <person name="Kyrpides N."/>
            <person name="Mavromatis K."/>
            <person name="Markowitz V."/>
            <person name="Szeto E."/>
            <person name="Ivanova N."/>
            <person name="Pagani I."/>
            <person name="Pati A."/>
            <person name="Goodwin L."/>
            <person name="Nordberg H.P."/>
            <person name="Cantor M.N."/>
            <person name="Hua S.X."/>
            <person name="Woyke T."/>
            <person name="Kerfeld C.A."/>
        </authorList>
    </citation>
    <scope>NUCLEOTIDE SEQUENCE [LARGE SCALE GENOMIC DNA]</scope>
    <source>
        <strain evidence="3">ATCC 27169 / PCC 6605</strain>
    </source>
</reference>
<evidence type="ECO:0000313" key="3">
    <source>
        <dbReference type="Proteomes" id="UP000010366"/>
    </source>
</evidence>
<dbReference type="RefSeq" id="WP_015157749.1">
    <property type="nucleotide sequence ID" value="NC_019697.1"/>
</dbReference>